<dbReference type="KEGG" id="vg:26798952"/>
<dbReference type="EMBL" id="KT321316">
    <property type="protein sequence ID" value="ALA45401.1"/>
    <property type="molecule type" value="Genomic_DNA"/>
</dbReference>
<dbReference type="RefSeq" id="YP_009226487.1">
    <property type="nucleotide sequence ID" value="NC_029106.1"/>
</dbReference>
<organism evidence="1 2">
    <name type="scientific">Achromobacter phage phiAxp-2</name>
    <dbReference type="NCBI Taxonomy" id="1664246"/>
    <lineage>
        <taxon>Viruses</taxon>
        <taxon>Duplodnaviria</taxon>
        <taxon>Heunggongvirae</taxon>
        <taxon>Uroviricota</taxon>
        <taxon>Caudoviricetes</taxon>
        <taxon>Casjensviridae</taxon>
        <taxon>Fengtaivirus</taxon>
        <taxon>Fengtaivirus Axp2</taxon>
    </lineage>
</organism>
<evidence type="ECO:0000313" key="1">
    <source>
        <dbReference type="EMBL" id="ALA45401.1"/>
    </source>
</evidence>
<proteinExistence type="predicted"/>
<dbReference type="Proteomes" id="UP000201646">
    <property type="component" value="Segment"/>
</dbReference>
<protein>
    <submittedName>
        <fullName evidence="1">Uncharacterized protein</fullName>
    </submittedName>
</protein>
<reference evidence="1" key="1">
    <citation type="submission" date="2015-09" db="EMBL/GenBank/DDBJ databases">
        <authorList>
            <person name="Zhao X."/>
        </authorList>
    </citation>
    <scope>NUCLEOTIDE SEQUENCE [LARGE SCALE GENOMIC DNA]</scope>
</reference>
<evidence type="ECO:0000313" key="2">
    <source>
        <dbReference type="Proteomes" id="UP000201646"/>
    </source>
</evidence>
<gene>
    <name evidence="1" type="ORF">ADP64_000069</name>
</gene>
<dbReference type="GeneID" id="26798952"/>
<name>A0A0K2FI10_9CAUD</name>
<sequence length="231" mass="26279">MKDHSLNLAIRAPYRLVFFRQQAEQMNAQPHRVNADKVNWRDVRRESFARTRDAFDTATLSIFGTDEYVRVSFFDPSISHGWRVTYADQVEHSAIDHQGWYMDCDGDGSRGVLRGAVAAFSHGRYVPMVHNSDTGGWFVFDSMGDSARDAAQAADSYAKELAEQESEYQRRWQEANDMRERLGEIKGRLAELQVLIDSGKFDNAQAEADRLTQEAADITDKLNDEFADVAE</sequence>
<accession>A0A0K2FI10</accession>
<keyword evidence="2" id="KW-1185">Reference proteome</keyword>